<proteinExistence type="predicted"/>
<accession>A0A923MCM2</accession>
<sequence length="84" mass="9084">MARCNAFSRNFVDVGGLMAYGANPTYTYRRVANFVARVLAGARPETLPAEQPTFFELAINRSTAQAIGVTVPRALLSRADHVVG</sequence>
<dbReference type="Proteomes" id="UP000596827">
    <property type="component" value="Unassembled WGS sequence"/>
</dbReference>
<protein>
    <recommendedName>
        <fullName evidence="3">ABC transporter substrate-binding protein</fullName>
    </recommendedName>
</protein>
<evidence type="ECO:0000313" key="2">
    <source>
        <dbReference type="Proteomes" id="UP000596827"/>
    </source>
</evidence>
<dbReference type="EMBL" id="JACORU010000008">
    <property type="protein sequence ID" value="MBC5766859.1"/>
    <property type="molecule type" value="Genomic_DNA"/>
</dbReference>
<dbReference type="PANTHER" id="PTHR35271:SF1">
    <property type="entry name" value="ABC TRANSPORTER, SUBSTRATE-BINDING LIPOPROTEIN"/>
    <property type="match status" value="1"/>
</dbReference>
<comment type="caution">
    <text evidence="1">The sequence shown here is derived from an EMBL/GenBank/DDBJ whole genome shotgun (WGS) entry which is preliminary data.</text>
</comment>
<keyword evidence="2" id="KW-1185">Reference proteome</keyword>
<dbReference type="Gene3D" id="3.40.50.2300">
    <property type="match status" value="2"/>
</dbReference>
<name>A0A923MCM2_9BURK</name>
<dbReference type="InterPro" id="IPR007487">
    <property type="entry name" value="ABC_transpt-TYRBP-like"/>
</dbReference>
<evidence type="ECO:0000313" key="1">
    <source>
        <dbReference type="EMBL" id="MBC5766859.1"/>
    </source>
</evidence>
<dbReference type="RefSeq" id="WP_187083353.1">
    <property type="nucleotide sequence ID" value="NZ_JACORU010000008.1"/>
</dbReference>
<evidence type="ECO:0008006" key="3">
    <source>
        <dbReference type="Google" id="ProtNLM"/>
    </source>
</evidence>
<dbReference type="Pfam" id="PF04392">
    <property type="entry name" value="ABC_sub_bind"/>
    <property type="match status" value="1"/>
</dbReference>
<organism evidence="1 2">
    <name type="scientific">Ramlibacter albus</name>
    <dbReference type="NCBI Taxonomy" id="2079448"/>
    <lineage>
        <taxon>Bacteria</taxon>
        <taxon>Pseudomonadati</taxon>
        <taxon>Pseudomonadota</taxon>
        <taxon>Betaproteobacteria</taxon>
        <taxon>Burkholderiales</taxon>
        <taxon>Comamonadaceae</taxon>
        <taxon>Ramlibacter</taxon>
    </lineage>
</organism>
<gene>
    <name evidence="1" type="ORF">H8R02_20505</name>
</gene>
<dbReference type="PANTHER" id="PTHR35271">
    <property type="entry name" value="ABC TRANSPORTER, SUBSTRATE-BINDING LIPOPROTEIN-RELATED"/>
    <property type="match status" value="1"/>
</dbReference>
<dbReference type="AlphaFoldDB" id="A0A923MCM2"/>
<reference evidence="1" key="1">
    <citation type="submission" date="2020-08" db="EMBL/GenBank/DDBJ databases">
        <title>Ramlibacter sp. GTP1 16S ribosomal RNA gene genome sequencing and assembly.</title>
        <authorList>
            <person name="Kang M."/>
        </authorList>
    </citation>
    <scope>NUCLEOTIDE SEQUENCE</scope>
    <source>
        <strain evidence="1">GTP1</strain>
    </source>
</reference>